<dbReference type="GO" id="GO:0005886">
    <property type="term" value="C:plasma membrane"/>
    <property type="evidence" value="ECO:0007669"/>
    <property type="project" value="UniProtKB-SubCell"/>
</dbReference>
<feature type="transmembrane region" description="Helical" evidence="6">
    <location>
        <begin position="117"/>
        <end position="139"/>
    </location>
</feature>
<evidence type="ECO:0000256" key="4">
    <source>
        <dbReference type="ARBA" id="ARBA00022989"/>
    </source>
</evidence>
<dbReference type="Proteomes" id="UP000005019">
    <property type="component" value="Unassembled WGS sequence"/>
</dbReference>
<dbReference type="AlphaFoldDB" id="F5RD70"/>
<keyword evidence="5 6" id="KW-0472">Membrane</keyword>
<evidence type="ECO:0000313" key="9">
    <source>
        <dbReference type="Proteomes" id="UP000005019"/>
    </source>
</evidence>
<dbReference type="STRING" id="1000565.METUNv1_02230"/>
<dbReference type="OrthoDB" id="7341135at2"/>
<dbReference type="GO" id="GO:0022904">
    <property type="term" value="P:respiratory electron transport chain"/>
    <property type="evidence" value="ECO:0007669"/>
    <property type="project" value="InterPro"/>
</dbReference>
<keyword evidence="4 6" id="KW-1133">Transmembrane helix</keyword>
<dbReference type="EMBL" id="AFHG01000050">
    <property type="protein sequence ID" value="EGK71541.1"/>
    <property type="molecule type" value="Genomic_DNA"/>
</dbReference>
<keyword evidence="2" id="KW-1003">Cell membrane</keyword>
<reference evidence="8 9" key="1">
    <citation type="journal article" date="2011" name="J. Bacteriol.">
        <title>Genome sequence of Methyloversatilis universalis FAM5T, a methylotrophic representative of the order Rhodocyclales.</title>
        <authorList>
            <person name="Kittichotirat W."/>
            <person name="Good N.M."/>
            <person name="Hall R."/>
            <person name="Bringel F."/>
            <person name="Lajus A."/>
            <person name="Medigue C."/>
            <person name="Smalley N.E."/>
            <person name="Beck D."/>
            <person name="Bumgarner R."/>
            <person name="Vuilleumier S."/>
            <person name="Kalyuzhnaya M.G."/>
        </authorList>
    </citation>
    <scope>NUCLEOTIDE SEQUENCE [LARGE SCALE GENOMIC DNA]</scope>
    <source>
        <strain evidence="9">ATCC BAA-1314 / JCM 13912 / FAM5</strain>
    </source>
</reference>
<organism evidence="8 9">
    <name type="scientific">Methyloversatilis universalis (strain ATCC BAA-1314 / DSM 25237 / JCM 13912 / CCUG 52030 / FAM5)</name>
    <dbReference type="NCBI Taxonomy" id="1000565"/>
    <lineage>
        <taxon>Bacteria</taxon>
        <taxon>Pseudomonadati</taxon>
        <taxon>Pseudomonadota</taxon>
        <taxon>Betaproteobacteria</taxon>
        <taxon>Nitrosomonadales</taxon>
        <taxon>Sterolibacteriaceae</taxon>
        <taxon>Methyloversatilis</taxon>
    </lineage>
</organism>
<evidence type="ECO:0000256" key="5">
    <source>
        <dbReference type="ARBA" id="ARBA00023136"/>
    </source>
</evidence>
<feature type="transmembrane region" description="Helical" evidence="6">
    <location>
        <begin position="58"/>
        <end position="76"/>
    </location>
</feature>
<feature type="transmembrane region" description="Helical" evidence="6">
    <location>
        <begin position="159"/>
        <end position="177"/>
    </location>
</feature>
<evidence type="ECO:0000256" key="3">
    <source>
        <dbReference type="ARBA" id="ARBA00022692"/>
    </source>
</evidence>
<dbReference type="RefSeq" id="WP_008061668.1">
    <property type="nucleotide sequence ID" value="NZ_AFHG01000050.1"/>
</dbReference>
<gene>
    <name evidence="8" type="ORF">METUNv1_02230</name>
</gene>
<sequence length="180" mass="19259">MHSDTPDTDHSRWSLPRRLAHGALALTVLFQTVSPEWMSKPWREGDAAGRLMFELHEWGGLIAGLAALAVAAGLWWRRRAAGPSGLNAVLAQSRLVLTGAVALRLPPASATHALARAVQIMGLALIGWFCVTGAAIWWVGAASDTAHRIGELHELAAPLLYLYLGGHIGMALLHRLAGTD</sequence>
<protein>
    <recommendedName>
        <fullName evidence="7">Cytochrome b561 bacterial/Ni-hydrogenase domain-containing protein</fullName>
    </recommendedName>
</protein>
<dbReference type="GO" id="GO:0009055">
    <property type="term" value="F:electron transfer activity"/>
    <property type="evidence" value="ECO:0007669"/>
    <property type="project" value="InterPro"/>
</dbReference>
<evidence type="ECO:0000256" key="2">
    <source>
        <dbReference type="ARBA" id="ARBA00022475"/>
    </source>
</evidence>
<dbReference type="Gene3D" id="1.20.950.20">
    <property type="entry name" value="Transmembrane di-heme cytochromes, Chain C"/>
    <property type="match status" value="1"/>
</dbReference>
<evidence type="ECO:0000313" key="8">
    <source>
        <dbReference type="EMBL" id="EGK71541.1"/>
    </source>
</evidence>
<dbReference type="SUPFAM" id="SSF81342">
    <property type="entry name" value="Transmembrane di-heme cytochromes"/>
    <property type="match status" value="1"/>
</dbReference>
<name>F5RD70_METUF</name>
<feature type="domain" description="Cytochrome b561 bacterial/Ni-hydrogenase" evidence="7">
    <location>
        <begin position="12"/>
        <end position="178"/>
    </location>
</feature>
<comment type="subcellular location">
    <subcellularLocation>
        <location evidence="1">Cell membrane</location>
        <topology evidence="1">Multi-pass membrane protein</topology>
    </subcellularLocation>
</comment>
<keyword evidence="3 6" id="KW-0812">Transmembrane</keyword>
<proteinExistence type="predicted"/>
<dbReference type="InterPro" id="IPR016174">
    <property type="entry name" value="Di-haem_cyt_TM"/>
</dbReference>
<comment type="caution">
    <text evidence="8">The sequence shown here is derived from an EMBL/GenBank/DDBJ whole genome shotgun (WGS) entry which is preliminary data.</text>
</comment>
<evidence type="ECO:0000256" key="1">
    <source>
        <dbReference type="ARBA" id="ARBA00004651"/>
    </source>
</evidence>
<accession>F5RD70</accession>
<dbReference type="Pfam" id="PF01292">
    <property type="entry name" value="Ni_hydr_CYTB"/>
    <property type="match status" value="1"/>
</dbReference>
<evidence type="ECO:0000256" key="6">
    <source>
        <dbReference type="SAM" id="Phobius"/>
    </source>
</evidence>
<keyword evidence="9" id="KW-1185">Reference proteome</keyword>
<dbReference type="InterPro" id="IPR011577">
    <property type="entry name" value="Cyt_b561_bac/Ni-Hgenase"/>
</dbReference>
<evidence type="ECO:0000259" key="7">
    <source>
        <dbReference type="Pfam" id="PF01292"/>
    </source>
</evidence>